<dbReference type="SUPFAM" id="SSF54631">
    <property type="entry name" value="CBS-domain pair"/>
    <property type="match status" value="1"/>
</dbReference>
<dbReference type="PANTHER" id="PTHR33121:SF76">
    <property type="entry name" value="SIGNALING PROTEIN"/>
    <property type="match status" value="1"/>
</dbReference>
<dbReference type="InterPro" id="IPR050706">
    <property type="entry name" value="Cyclic-di-GMP_PDE-like"/>
</dbReference>
<dbReference type="PROSITE" id="PS51371">
    <property type="entry name" value="CBS"/>
    <property type="match status" value="1"/>
</dbReference>
<dbReference type="InterPro" id="IPR029787">
    <property type="entry name" value="Nucleotide_cyclase"/>
</dbReference>
<proteinExistence type="predicted"/>
<evidence type="ECO:0000259" key="1">
    <source>
        <dbReference type="PROSITE" id="PS50883"/>
    </source>
</evidence>
<dbReference type="NCBIfam" id="TIGR00254">
    <property type="entry name" value="GGDEF"/>
    <property type="match status" value="1"/>
</dbReference>
<dbReference type="InterPro" id="IPR046342">
    <property type="entry name" value="CBS_dom_sf"/>
</dbReference>
<name>A0A385FVD9_9ZZZZ</name>
<sequence>MPTLDSILANADIHTLFQPIMDAHQHTILGHEALSRGPEHSPYHSAAALFNLAKTCQRSVELEQLCLELAIGQFMALQLEGRLFVNLSAAAVLALDVSKLVSQLAYQGLASERLVIELTEQYQNDVESLRSVAASLREAGIALALDDLGAAFSGLRRWLDLTPEFIKLDRYFIQSLHEDPVRRLFVASLLELANQLNTAFIVEGVETLQEWHALQQLGIRYYQGYLLGRPQPVPAPVAWPPILATGTGHEQQTPMRELVHPMPTLTPERPCQEVFELFHQDEQLHCLPVITPQGKAIGIIRRNRLLAHFAERFGHSLYAKRPVRSLMDHQPIQVDAGLDVLQVSQHLIEHNSDEMDAWFIICEEGRYLGMGSVRELMRRLTHYQLQMARHANPLTLLPGNVPIQQALERAIAMQERFHLAYCDLNFFKPYNDVYGYDRGDQLITLVATLLRKHLGQRHNFIGHLGGDDFILLLRHPGWEQHIVAMQAELRQVRQHYYRDEDWRAGGIQSLDRDGQPRFFPLLELAIGLVGWQPGCGVTATQLSEQLTQAKKAAKQLSGEDYWLETGGRVAC</sequence>
<dbReference type="InterPro" id="IPR001633">
    <property type="entry name" value="EAL_dom"/>
</dbReference>
<dbReference type="Gene3D" id="3.20.20.450">
    <property type="entry name" value="EAL domain"/>
    <property type="match status" value="1"/>
</dbReference>
<dbReference type="SMART" id="SM00116">
    <property type="entry name" value="CBS"/>
    <property type="match status" value="1"/>
</dbReference>
<gene>
    <name evidence="4" type="primary">pdeC</name>
    <name evidence="4" type="ORF">TRI8_00023</name>
</gene>
<keyword evidence="4" id="KW-0378">Hydrolase</keyword>
<dbReference type="InterPro" id="IPR035919">
    <property type="entry name" value="EAL_sf"/>
</dbReference>
<protein>
    <submittedName>
        <fullName evidence="4">Putative cyclic di-GMP phosphodiesterase PdeC</fullName>
        <ecNumber evidence="4">3.1.4.52</ecNumber>
    </submittedName>
</protein>
<organism evidence="4">
    <name type="scientific">uncultured organism</name>
    <dbReference type="NCBI Taxonomy" id="155900"/>
    <lineage>
        <taxon>unclassified sequences</taxon>
        <taxon>environmental samples</taxon>
    </lineage>
</organism>
<dbReference type="SMART" id="SM00267">
    <property type="entry name" value="GGDEF"/>
    <property type="match status" value="1"/>
</dbReference>
<reference evidence="4" key="1">
    <citation type="submission" date="2018-07" db="EMBL/GenBank/DDBJ databases">
        <title>Functional screening for triclosan resistance in a wastewater metagenome and isolates of Escherichia coli and Enterococcus spp. from a large Canadian healthcare region.</title>
        <authorList>
            <person name="Cameron A."/>
            <person name="Barbieri R."/>
            <person name="Read R.R."/>
            <person name="Church D.L."/>
            <person name="Adator E.H."/>
            <person name="McAllister T.A."/>
        </authorList>
    </citation>
    <scope>NUCLEOTIDE SEQUENCE</scope>
</reference>
<dbReference type="Pfam" id="PF00563">
    <property type="entry name" value="EAL"/>
    <property type="match status" value="1"/>
</dbReference>
<evidence type="ECO:0000259" key="2">
    <source>
        <dbReference type="PROSITE" id="PS50887"/>
    </source>
</evidence>
<feature type="domain" description="GGDEF" evidence="2">
    <location>
        <begin position="415"/>
        <end position="567"/>
    </location>
</feature>
<dbReference type="EMBL" id="MH687389">
    <property type="protein sequence ID" value="AXV45646.1"/>
    <property type="molecule type" value="Genomic_DNA"/>
</dbReference>
<dbReference type="Pfam" id="PF00571">
    <property type="entry name" value="CBS"/>
    <property type="match status" value="2"/>
</dbReference>
<dbReference type="PANTHER" id="PTHR33121">
    <property type="entry name" value="CYCLIC DI-GMP PHOSPHODIESTERASE PDEF"/>
    <property type="match status" value="1"/>
</dbReference>
<evidence type="ECO:0000259" key="3">
    <source>
        <dbReference type="PROSITE" id="PS51371"/>
    </source>
</evidence>
<dbReference type="PROSITE" id="PS50887">
    <property type="entry name" value="GGDEF"/>
    <property type="match status" value="1"/>
</dbReference>
<dbReference type="CDD" id="cd01949">
    <property type="entry name" value="GGDEF"/>
    <property type="match status" value="1"/>
</dbReference>
<feature type="domain" description="EAL" evidence="1">
    <location>
        <begin position="1"/>
        <end position="244"/>
    </location>
</feature>
<dbReference type="Gene3D" id="3.30.70.270">
    <property type="match status" value="1"/>
</dbReference>
<dbReference type="InterPro" id="IPR000644">
    <property type="entry name" value="CBS_dom"/>
</dbReference>
<dbReference type="InterPro" id="IPR000160">
    <property type="entry name" value="GGDEF_dom"/>
</dbReference>
<accession>A0A385FVD9</accession>
<dbReference type="EC" id="3.1.4.52" evidence="4"/>
<dbReference type="GO" id="GO:0071111">
    <property type="term" value="F:cyclic-guanylate-specific phosphodiesterase activity"/>
    <property type="evidence" value="ECO:0007669"/>
    <property type="project" value="UniProtKB-EC"/>
</dbReference>
<dbReference type="AlphaFoldDB" id="A0A385FVD9"/>
<dbReference type="Gene3D" id="3.10.580.10">
    <property type="entry name" value="CBS-domain"/>
    <property type="match status" value="1"/>
</dbReference>
<feature type="domain" description="CBS" evidence="3">
    <location>
        <begin position="255"/>
        <end position="317"/>
    </location>
</feature>
<dbReference type="PROSITE" id="PS50883">
    <property type="entry name" value="EAL"/>
    <property type="match status" value="1"/>
</dbReference>
<evidence type="ECO:0000313" key="4">
    <source>
        <dbReference type="EMBL" id="AXV45646.1"/>
    </source>
</evidence>
<dbReference type="SUPFAM" id="SSF55073">
    <property type="entry name" value="Nucleotide cyclase"/>
    <property type="match status" value="1"/>
</dbReference>
<dbReference type="CDD" id="cd01948">
    <property type="entry name" value="EAL"/>
    <property type="match status" value="1"/>
</dbReference>
<dbReference type="Pfam" id="PF00990">
    <property type="entry name" value="GGDEF"/>
    <property type="match status" value="1"/>
</dbReference>
<dbReference type="InterPro" id="IPR043128">
    <property type="entry name" value="Rev_trsase/Diguanyl_cyclase"/>
</dbReference>
<dbReference type="SUPFAM" id="SSF141868">
    <property type="entry name" value="EAL domain-like"/>
    <property type="match status" value="1"/>
</dbReference>
<dbReference type="SMART" id="SM00052">
    <property type="entry name" value="EAL"/>
    <property type="match status" value="1"/>
</dbReference>